<sequence>MAGEMVEPNQLTQRPMGSISILLVDDDAICLNIVAATLKSWKYEVVTVKHPIEALCTLRVRGGSFDLVITDVHMPDMNGFELQKRIDEEFNLPVVFMSADDQESVILRGLQGGGAFFLVKPITPNDLKNLWQYAVAKKKAKSAVIEEIESAQESSKADKQAVNELNNSPSENEQGSNDAAVGSETPLRNEDWNSTNDSKRKFPENVEEGEDDDDDDSGKPKKNKVVWTNALHHKFLEAVKSVGIDRAVPKKILQLMNEPGLKRENVASHLQKYRIFLKRVAEAAEANIKVQSPSERTMVERTFRSKYAMAQPQLLHKKPHFRHLQNLNRGGELAKSLQPDLPITNKKFASSAPNSTPLLGFGQSCPLLNQTNSKQPLIGNAKPLYQQANPSAFRTESYHQPTGSLLSGNGNISGGILNGTTSFMQPHQQKYQATLKSCTNNLVPYKHQTGSLLNGNISGGIMNGKTFMQPYWQRKDQVTPECRTNDFVPYEHPTGSLLNGNRNISGGIMNGKTFMQPYWQQKDQVTPECRTNDFVPYEHPTGSLLNGNRNISGSIMNGKTFMQPYWQQKDQVTPECRTNGFVPFEHPTGSLLNGNRNISGGIMNGKTFMQPYQQKDQVTPECRTNDLVRYKHPTGSLQNGNVNISGGIMNGTNTTFMQPYWQQKDQVTPASCTNDPMTGYGNAEDVANSNLNPRPNCQNNSSYVGIRLTSDGRLAGIAADLNLNCGSTKGLQSESTSKVPELSGDSGDYRGQGEPFVWFQNGSYVPPTFDNAIRDDDDTLVMPRSPVNFEKMSDEQPVLSGNSGDCLGQEVPSIGFPSGRDVLPTFDNAIEDEGTSLMQLSPTILQANTFGNEGESDNIFGLPIQDENTSVMPLSPGILQANTFGNGGESNHNFGLPIQDENTSVVPLSPAILQANTFGNGGESDHIFGLPIQDENTSVVPLSPAILQANTFGNGGESDHIFSLLDNQLSNNVFGVDDSNLNFSQPYGEGCFNNPNDINIIQPYGEGGFNIPDHINILQPYGEDSFNIMDMDDINILQSYGEGGFNIPDDINIIQPYGDGSFNTQPSGGEMIFSDFGMDGVDEHFPAFDQTFDQFPSQASLVAFLLITIFK</sequence>
<organism evidence="1 2">
    <name type="scientific">Vaccinium darrowii</name>
    <dbReference type="NCBI Taxonomy" id="229202"/>
    <lineage>
        <taxon>Eukaryota</taxon>
        <taxon>Viridiplantae</taxon>
        <taxon>Streptophyta</taxon>
        <taxon>Embryophyta</taxon>
        <taxon>Tracheophyta</taxon>
        <taxon>Spermatophyta</taxon>
        <taxon>Magnoliopsida</taxon>
        <taxon>eudicotyledons</taxon>
        <taxon>Gunneridae</taxon>
        <taxon>Pentapetalae</taxon>
        <taxon>asterids</taxon>
        <taxon>Ericales</taxon>
        <taxon>Ericaceae</taxon>
        <taxon>Vaccinioideae</taxon>
        <taxon>Vaccinieae</taxon>
        <taxon>Vaccinium</taxon>
    </lineage>
</organism>
<keyword evidence="2" id="KW-1185">Reference proteome</keyword>
<evidence type="ECO:0000313" key="1">
    <source>
        <dbReference type="EMBL" id="KAH7854482.1"/>
    </source>
</evidence>
<name>A0ACB7YLH2_9ERIC</name>
<gene>
    <name evidence="1" type="ORF">Vadar_014313</name>
</gene>
<dbReference type="EMBL" id="CM037161">
    <property type="protein sequence ID" value="KAH7854482.1"/>
    <property type="molecule type" value="Genomic_DNA"/>
</dbReference>
<comment type="caution">
    <text evidence="1">The sequence shown here is derived from an EMBL/GenBank/DDBJ whole genome shotgun (WGS) entry which is preliminary data.</text>
</comment>
<protein>
    <submittedName>
        <fullName evidence="1">Uncharacterized protein</fullName>
    </submittedName>
</protein>
<evidence type="ECO:0000313" key="2">
    <source>
        <dbReference type="Proteomes" id="UP000828048"/>
    </source>
</evidence>
<reference evidence="1 2" key="1">
    <citation type="journal article" date="2021" name="Hortic Res">
        <title>High-quality reference genome and annotation aids understanding of berry development for evergreen blueberry (Vaccinium darrowii).</title>
        <authorList>
            <person name="Yu J."/>
            <person name="Hulse-Kemp A.M."/>
            <person name="Babiker E."/>
            <person name="Staton M."/>
        </authorList>
    </citation>
    <scope>NUCLEOTIDE SEQUENCE [LARGE SCALE GENOMIC DNA]</scope>
    <source>
        <strain evidence="2">cv. NJ 8807/NJ 8810</strain>
        <tissue evidence="1">Young leaf</tissue>
    </source>
</reference>
<accession>A0ACB7YLH2</accession>
<proteinExistence type="predicted"/>
<dbReference type="Proteomes" id="UP000828048">
    <property type="component" value="Chromosome 11"/>
</dbReference>